<proteinExistence type="predicted"/>
<dbReference type="RefSeq" id="WP_086161917.1">
    <property type="nucleotide sequence ID" value="NZ_CP021121.1"/>
</dbReference>
<dbReference type="Proteomes" id="UP000194218">
    <property type="component" value="Chromosome"/>
</dbReference>
<reference evidence="5 6" key="1">
    <citation type="submission" date="2017-05" db="EMBL/GenBank/DDBJ databases">
        <title>Complete genome sequence of Streptomyces sp. SCSIO 03032 revealed the diverse biosynthetic pathways for its bioactive secondary metabolites.</title>
        <authorList>
            <person name="Ma L."/>
            <person name="Zhu Y."/>
            <person name="Zhang W."/>
            <person name="Zhang G."/>
            <person name="Tian X."/>
            <person name="Zhang S."/>
            <person name="Zhang C."/>
        </authorList>
    </citation>
    <scope>NUCLEOTIDE SEQUENCE [LARGE SCALE GENOMIC DNA]</scope>
    <source>
        <strain evidence="5 6">SCSIO 03032</strain>
    </source>
</reference>
<sequence length="110" mass="12350">MARKVVTIYTDDLTGEDTDEVSTHTFSIDGVNYEIDLAPDSFDQFLSALGPFVNKARKTGRTQRSGSAPKRDRQTADTARIRQWAKENGFDVNERGRVPASVREAYEQAH</sequence>
<evidence type="ECO:0000256" key="1">
    <source>
        <dbReference type="ARBA" id="ARBA00023125"/>
    </source>
</evidence>
<feature type="region of interest" description="Disordered" evidence="2">
    <location>
        <begin position="56"/>
        <end position="78"/>
    </location>
</feature>
<dbReference type="InterPro" id="IPR036625">
    <property type="entry name" value="E3-bd_dom_sf"/>
</dbReference>
<dbReference type="AlphaFoldDB" id="A0A1W7D4Y5"/>
<protein>
    <recommendedName>
        <fullName evidence="7">Lsr2 protein</fullName>
    </recommendedName>
</protein>
<dbReference type="GO" id="GO:0016746">
    <property type="term" value="F:acyltransferase activity"/>
    <property type="evidence" value="ECO:0007669"/>
    <property type="project" value="InterPro"/>
</dbReference>
<name>A0A1W7D4Y5_9ACTN</name>
<evidence type="ECO:0000256" key="2">
    <source>
        <dbReference type="SAM" id="MobiDB-lite"/>
    </source>
</evidence>
<evidence type="ECO:0000259" key="4">
    <source>
        <dbReference type="Pfam" id="PF23359"/>
    </source>
</evidence>
<organism evidence="5 6">
    <name type="scientific">Streptomyces marincola</name>
    <dbReference type="NCBI Taxonomy" id="2878388"/>
    <lineage>
        <taxon>Bacteria</taxon>
        <taxon>Bacillati</taxon>
        <taxon>Actinomycetota</taxon>
        <taxon>Actinomycetes</taxon>
        <taxon>Kitasatosporales</taxon>
        <taxon>Streptomycetaceae</taxon>
        <taxon>Streptomyces</taxon>
    </lineage>
</organism>
<dbReference type="Gene3D" id="4.10.320.10">
    <property type="entry name" value="E3-binding domain"/>
    <property type="match status" value="1"/>
</dbReference>
<dbReference type="Pfam" id="PF23359">
    <property type="entry name" value="Lsr2_DNA-bd"/>
    <property type="match status" value="1"/>
</dbReference>
<evidence type="ECO:0000259" key="3">
    <source>
        <dbReference type="Pfam" id="PF11774"/>
    </source>
</evidence>
<dbReference type="InterPro" id="IPR055370">
    <property type="entry name" value="Lsr2_DNA-bd"/>
</dbReference>
<feature type="domain" description="Lsr2 DNA-binding" evidence="4">
    <location>
        <begin position="75"/>
        <end position="109"/>
    </location>
</feature>
<dbReference type="InterPro" id="IPR024412">
    <property type="entry name" value="Lsr2_dim_dom"/>
</dbReference>
<dbReference type="GO" id="GO:0003677">
    <property type="term" value="F:DNA binding"/>
    <property type="evidence" value="ECO:0007669"/>
    <property type="project" value="UniProtKB-KW"/>
</dbReference>
<dbReference type="InterPro" id="IPR042261">
    <property type="entry name" value="Lsr2-like_dimerization"/>
</dbReference>
<dbReference type="Gene3D" id="3.30.60.230">
    <property type="entry name" value="Lsr2, dimerization domain"/>
    <property type="match status" value="1"/>
</dbReference>
<evidence type="ECO:0000313" key="6">
    <source>
        <dbReference type="Proteomes" id="UP000194218"/>
    </source>
</evidence>
<keyword evidence="6" id="KW-1185">Reference proteome</keyword>
<dbReference type="EMBL" id="CP021121">
    <property type="protein sequence ID" value="ARQ72086.1"/>
    <property type="molecule type" value="Genomic_DNA"/>
</dbReference>
<evidence type="ECO:0008006" key="7">
    <source>
        <dbReference type="Google" id="ProtNLM"/>
    </source>
</evidence>
<dbReference type="Pfam" id="PF11774">
    <property type="entry name" value="Lsr2"/>
    <property type="match status" value="1"/>
</dbReference>
<evidence type="ECO:0000313" key="5">
    <source>
        <dbReference type="EMBL" id="ARQ72086.1"/>
    </source>
</evidence>
<dbReference type="KEGG" id="smao:CAG99_01060"/>
<accession>A0A1W7D4Y5</accession>
<keyword evidence="1" id="KW-0238">DNA-binding</keyword>
<dbReference type="OrthoDB" id="4113332at2"/>
<feature type="domain" description="Lsr2 dimerization" evidence="3">
    <location>
        <begin position="1"/>
        <end position="60"/>
    </location>
</feature>
<gene>
    <name evidence="5" type="ORF">CAG99_01060</name>
</gene>